<dbReference type="STRING" id="1353158.SAMN04488587_1153"/>
<evidence type="ECO:0000313" key="3">
    <source>
        <dbReference type="Proteomes" id="UP000243338"/>
    </source>
</evidence>
<keyword evidence="3" id="KW-1185">Reference proteome</keyword>
<proteinExistence type="predicted"/>
<name>A0A1H9ZI71_9EURY</name>
<dbReference type="AlphaFoldDB" id="A0A1H9ZI71"/>
<organism evidence="2 3">
    <name type="scientific">Methanococcoides vulcani</name>
    <dbReference type="NCBI Taxonomy" id="1353158"/>
    <lineage>
        <taxon>Archaea</taxon>
        <taxon>Methanobacteriati</taxon>
        <taxon>Methanobacteriota</taxon>
        <taxon>Stenosarchaea group</taxon>
        <taxon>Methanomicrobia</taxon>
        <taxon>Methanosarcinales</taxon>
        <taxon>Methanosarcinaceae</taxon>
        <taxon>Methanococcoides</taxon>
    </lineage>
</organism>
<keyword evidence="1" id="KW-1133">Transmembrane helix</keyword>
<feature type="transmembrane region" description="Helical" evidence="1">
    <location>
        <begin position="20"/>
        <end position="44"/>
    </location>
</feature>
<dbReference type="Proteomes" id="UP000243338">
    <property type="component" value="Unassembled WGS sequence"/>
</dbReference>
<accession>A0A1H9ZI71</accession>
<sequence>MKLYLFINDEQAILEPHNDILATALVVIGFVVFAAVMSKAYLIYDEQSHSIENYEEASRIAESIASWDELQGTRPDIISAEILEGISDPVSDRDTHALFFARFSANNEFSVEIHTDDGKHHWSIHKNKTAASGNVIAASIPVIIEINPAQYTSGTLTVRLWKRYI</sequence>
<keyword evidence="1" id="KW-0472">Membrane</keyword>
<gene>
    <name evidence="2" type="ORF">SAMN04488587_1153</name>
</gene>
<keyword evidence="1" id="KW-0812">Transmembrane</keyword>
<reference evidence="3" key="1">
    <citation type="submission" date="2016-10" db="EMBL/GenBank/DDBJ databases">
        <authorList>
            <person name="Varghese N."/>
            <person name="Submissions S."/>
        </authorList>
    </citation>
    <scope>NUCLEOTIDE SEQUENCE [LARGE SCALE GENOMIC DNA]</scope>
    <source>
        <strain evidence="3">SLH 33</strain>
    </source>
</reference>
<dbReference type="EMBL" id="FOHQ01000002">
    <property type="protein sequence ID" value="SES81305.1"/>
    <property type="molecule type" value="Genomic_DNA"/>
</dbReference>
<evidence type="ECO:0000256" key="1">
    <source>
        <dbReference type="SAM" id="Phobius"/>
    </source>
</evidence>
<evidence type="ECO:0000313" key="2">
    <source>
        <dbReference type="EMBL" id="SES81305.1"/>
    </source>
</evidence>
<protein>
    <submittedName>
        <fullName evidence="2">Uncharacterized protein</fullName>
    </submittedName>
</protein>